<dbReference type="EMBL" id="CP017599">
    <property type="protein sequence ID" value="AOX03567.1"/>
    <property type="molecule type" value="Genomic_DNA"/>
</dbReference>
<name>A0A1D8U0Y9_9CYAN</name>
<organism evidence="2 3">
    <name type="scientific">Moorena producens PAL-8-15-08-1</name>
    <dbReference type="NCBI Taxonomy" id="1458985"/>
    <lineage>
        <taxon>Bacteria</taxon>
        <taxon>Bacillati</taxon>
        <taxon>Cyanobacteriota</taxon>
        <taxon>Cyanophyceae</taxon>
        <taxon>Coleofasciculales</taxon>
        <taxon>Coleofasciculaceae</taxon>
        <taxon>Moorena</taxon>
    </lineage>
</organism>
<protein>
    <submittedName>
        <fullName evidence="2">Uncharacterized protein</fullName>
    </submittedName>
</protein>
<feature type="compositionally biased region" description="Low complexity" evidence="1">
    <location>
        <begin position="20"/>
        <end position="33"/>
    </location>
</feature>
<sequence>MNARSSGFVKAPVGPHLSKSEASANSPQASNPSLGGLGGPHKGRFFTFGSCPTPNPRPFGGGSQGEEKENNE</sequence>
<accession>A0A1D8U0Y9</accession>
<dbReference type="Proteomes" id="UP000177870">
    <property type="component" value="Chromosome"/>
</dbReference>
<dbReference type="AlphaFoldDB" id="A0A1D8U0Y9"/>
<evidence type="ECO:0000313" key="2">
    <source>
        <dbReference type="EMBL" id="AOX03567.1"/>
    </source>
</evidence>
<reference evidence="3" key="1">
    <citation type="submission" date="2016-10" db="EMBL/GenBank/DDBJ databases">
        <title>Comparative genomics uncovers the prolific and rare metabolic potential of the cyanobacterial genus Moorea.</title>
        <authorList>
            <person name="Leao T."/>
            <person name="Castelao G."/>
            <person name="Korobeynikov A."/>
            <person name="Monroe E.A."/>
            <person name="Podell S."/>
            <person name="Glukhov E."/>
            <person name="Allen E."/>
            <person name="Gerwick W.H."/>
            <person name="Gerwick L."/>
        </authorList>
    </citation>
    <scope>NUCLEOTIDE SEQUENCE [LARGE SCALE GENOMIC DNA]</scope>
    <source>
        <strain evidence="3">PAL-8-15-08-1</strain>
    </source>
</reference>
<dbReference type="KEGG" id="mpro:BJP34_32735"/>
<feature type="region of interest" description="Disordered" evidence="1">
    <location>
        <begin position="1"/>
        <end position="72"/>
    </location>
</feature>
<evidence type="ECO:0000313" key="3">
    <source>
        <dbReference type="Proteomes" id="UP000177870"/>
    </source>
</evidence>
<gene>
    <name evidence="2" type="ORF">BJP34_32735</name>
</gene>
<proteinExistence type="predicted"/>
<evidence type="ECO:0000256" key="1">
    <source>
        <dbReference type="SAM" id="MobiDB-lite"/>
    </source>
</evidence>